<reference evidence="1 2" key="1">
    <citation type="journal article" date="2021" name="BMC Biol.">
        <title>Horizontally acquired antibacterial genes associated with adaptive radiation of ladybird beetles.</title>
        <authorList>
            <person name="Li H.S."/>
            <person name="Tang X.F."/>
            <person name="Huang Y.H."/>
            <person name="Xu Z.Y."/>
            <person name="Chen M.L."/>
            <person name="Du X.Y."/>
            <person name="Qiu B.Y."/>
            <person name="Chen P.T."/>
            <person name="Zhang W."/>
            <person name="Slipinski A."/>
            <person name="Escalona H.E."/>
            <person name="Waterhouse R.M."/>
            <person name="Zwick A."/>
            <person name="Pang H."/>
        </authorList>
    </citation>
    <scope>NUCLEOTIDE SEQUENCE [LARGE SCALE GENOMIC DNA]</scope>
    <source>
        <strain evidence="1">SYSU2018</strain>
    </source>
</reference>
<keyword evidence="2" id="KW-1185">Reference proteome</keyword>
<name>A0ABD2NHN5_9CUCU</name>
<organism evidence="1 2">
    <name type="scientific">Cryptolaemus montrouzieri</name>
    <dbReference type="NCBI Taxonomy" id="559131"/>
    <lineage>
        <taxon>Eukaryota</taxon>
        <taxon>Metazoa</taxon>
        <taxon>Ecdysozoa</taxon>
        <taxon>Arthropoda</taxon>
        <taxon>Hexapoda</taxon>
        <taxon>Insecta</taxon>
        <taxon>Pterygota</taxon>
        <taxon>Neoptera</taxon>
        <taxon>Endopterygota</taxon>
        <taxon>Coleoptera</taxon>
        <taxon>Polyphaga</taxon>
        <taxon>Cucujiformia</taxon>
        <taxon>Coccinelloidea</taxon>
        <taxon>Coccinellidae</taxon>
        <taxon>Scymninae</taxon>
        <taxon>Scymnini</taxon>
        <taxon>Cryptolaemus</taxon>
    </lineage>
</organism>
<sequence length="115" mass="13644">MKQISEDREELYQIGAGPGKTSLRLDNEVLLSLMNTKTVYDRDNTCIDEQKEEKLAQSEDLEILSYSYKKYRIGEPEEIRTIVDMRELTTQDINTRHVEHRNMKELHVMKEQKLQ</sequence>
<dbReference type="EMBL" id="JABFTP020000103">
    <property type="protein sequence ID" value="KAL3277796.1"/>
    <property type="molecule type" value="Genomic_DNA"/>
</dbReference>
<dbReference type="AlphaFoldDB" id="A0ABD2NHN5"/>
<dbReference type="Proteomes" id="UP001516400">
    <property type="component" value="Unassembled WGS sequence"/>
</dbReference>
<proteinExistence type="predicted"/>
<evidence type="ECO:0000313" key="1">
    <source>
        <dbReference type="EMBL" id="KAL3277796.1"/>
    </source>
</evidence>
<protein>
    <submittedName>
        <fullName evidence="1">Uncharacterized protein</fullName>
    </submittedName>
</protein>
<gene>
    <name evidence="1" type="ORF">HHI36_013138</name>
</gene>
<evidence type="ECO:0000313" key="2">
    <source>
        <dbReference type="Proteomes" id="UP001516400"/>
    </source>
</evidence>
<accession>A0ABD2NHN5</accession>
<comment type="caution">
    <text evidence="1">The sequence shown here is derived from an EMBL/GenBank/DDBJ whole genome shotgun (WGS) entry which is preliminary data.</text>
</comment>